<feature type="compositionally biased region" description="Basic and acidic residues" evidence="1">
    <location>
        <begin position="44"/>
        <end position="53"/>
    </location>
</feature>
<evidence type="ECO:0000256" key="1">
    <source>
        <dbReference type="SAM" id="MobiDB-lite"/>
    </source>
</evidence>
<feature type="compositionally biased region" description="Basic residues" evidence="1">
    <location>
        <begin position="23"/>
        <end position="34"/>
    </location>
</feature>
<accession>A0A1B6KP87</accession>
<sequence>MMDALRKQSGKSTLKASEEERRGRGHRIKAKKRPGSQQSDDESDRSSEEEALRKRSFKSPFPLLGDSGTAVRASRPQGINKCKITYLKQKTLYYPQILYKIDERQNLPTV</sequence>
<evidence type="ECO:0000313" key="2">
    <source>
        <dbReference type="EMBL" id="JAT13268.1"/>
    </source>
</evidence>
<name>A0A1B6KP87_9HEMI</name>
<gene>
    <name evidence="2" type="ORF">g.9512</name>
</gene>
<proteinExistence type="predicted"/>
<protein>
    <submittedName>
        <fullName evidence="2">Uncharacterized protein</fullName>
    </submittedName>
</protein>
<reference evidence="2" key="1">
    <citation type="submission" date="2015-11" db="EMBL/GenBank/DDBJ databases">
        <title>De novo transcriptome assembly of four potential Pierce s Disease insect vectors from Arizona vineyards.</title>
        <authorList>
            <person name="Tassone E.E."/>
        </authorList>
    </citation>
    <scope>NUCLEOTIDE SEQUENCE</scope>
</reference>
<organism evidence="2">
    <name type="scientific">Graphocephala atropunctata</name>
    <dbReference type="NCBI Taxonomy" id="36148"/>
    <lineage>
        <taxon>Eukaryota</taxon>
        <taxon>Metazoa</taxon>
        <taxon>Ecdysozoa</taxon>
        <taxon>Arthropoda</taxon>
        <taxon>Hexapoda</taxon>
        <taxon>Insecta</taxon>
        <taxon>Pterygota</taxon>
        <taxon>Neoptera</taxon>
        <taxon>Paraneoptera</taxon>
        <taxon>Hemiptera</taxon>
        <taxon>Auchenorrhyncha</taxon>
        <taxon>Membracoidea</taxon>
        <taxon>Cicadellidae</taxon>
        <taxon>Cicadellinae</taxon>
        <taxon>Cicadellini</taxon>
        <taxon>Graphocephala</taxon>
    </lineage>
</organism>
<feature type="region of interest" description="Disordered" evidence="1">
    <location>
        <begin position="1"/>
        <end position="73"/>
    </location>
</feature>
<dbReference type="EMBL" id="GEBQ01026709">
    <property type="protein sequence ID" value="JAT13268.1"/>
    <property type="molecule type" value="Transcribed_RNA"/>
</dbReference>
<dbReference type="AlphaFoldDB" id="A0A1B6KP87"/>